<reference evidence="1 3" key="1">
    <citation type="submission" date="2017-08" db="EMBL/GenBank/DDBJ databases">
        <title>Genomic and metabolic characterisation of spoilage-associated Pseudomonas species.</title>
        <authorList>
            <person name="Stanborough T."/>
            <person name="Fegan N."/>
            <person name="Powell S.M."/>
            <person name="Singh T."/>
            <person name="Tamplin M.L."/>
            <person name="Chandry P.S."/>
        </authorList>
    </citation>
    <scope>NUCLEOTIDE SEQUENCE [LARGE SCALE GENOMIC DNA]</scope>
    <source>
        <strain evidence="1 3">L1814</strain>
    </source>
</reference>
<dbReference type="Pfam" id="PF05488">
    <property type="entry name" value="PAAR_motif"/>
    <property type="match status" value="1"/>
</dbReference>
<keyword evidence="3" id="KW-1185">Reference proteome</keyword>
<dbReference type="CDD" id="cd14744">
    <property type="entry name" value="PAAR_CT_2"/>
    <property type="match status" value="1"/>
</dbReference>
<accession>A0AAX2HBA9</accession>
<dbReference type="EMBL" id="NQKG01000036">
    <property type="protein sequence ID" value="OZY51958.1"/>
    <property type="molecule type" value="Genomic_DNA"/>
</dbReference>
<evidence type="ECO:0000313" key="2">
    <source>
        <dbReference type="EMBL" id="SOB53827.1"/>
    </source>
</evidence>
<dbReference type="AlphaFoldDB" id="A0AAX2HBA9"/>
<proteinExistence type="predicted"/>
<dbReference type="InterPro" id="IPR008727">
    <property type="entry name" value="PAAR_motif"/>
</dbReference>
<dbReference type="EMBL" id="OBKZ01000041">
    <property type="protein sequence ID" value="SOB53827.1"/>
    <property type="molecule type" value="Genomic_DNA"/>
</dbReference>
<dbReference type="Gene3D" id="2.60.200.60">
    <property type="match status" value="1"/>
</dbReference>
<dbReference type="Proteomes" id="UP000216897">
    <property type="component" value="Unassembled WGS sequence"/>
</dbReference>
<dbReference type="Proteomes" id="UP000219564">
    <property type="component" value="Unassembled WGS sequence"/>
</dbReference>
<evidence type="ECO:0000313" key="3">
    <source>
        <dbReference type="Proteomes" id="UP000216897"/>
    </source>
</evidence>
<sequence length="87" mass="8693">MKDIIRLGDTTTHGGVVLEAFSRTDLNGKPIAGVGHKVSCPLCKGIFPIVEGSATDSVDGIAVALDGMKTACGAALIASGPKGAVSR</sequence>
<dbReference type="RefSeq" id="WP_047296758.1">
    <property type="nucleotide sequence ID" value="NZ_CAUQZS010000053.1"/>
</dbReference>
<organism evidence="2 4">
    <name type="scientific">Pseudomonas lundensis</name>
    <dbReference type="NCBI Taxonomy" id="86185"/>
    <lineage>
        <taxon>Bacteria</taxon>
        <taxon>Pseudomonadati</taxon>
        <taxon>Pseudomonadota</taxon>
        <taxon>Gammaproteobacteria</taxon>
        <taxon>Pseudomonadales</taxon>
        <taxon>Pseudomonadaceae</taxon>
        <taxon>Pseudomonas</taxon>
    </lineage>
</organism>
<comment type="caution">
    <text evidence="2">The sequence shown here is derived from an EMBL/GenBank/DDBJ whole genome shotgun (WGS) entry which is preliminary data.</text>
</comment>
<evidence type="ECO:0000313" key="4">
    <source>
        <dbReference type="Proteomes" id="UP000219564"/>
    </source>
</evidence>
<reference evidence="2 4" key="2">
    <citation type="submission" date="2017-08" db="EMBL/GenBank/DDBJ databases">
        <authorList>
            <person name="Chaillou S."/>
        </authorList>
    </citation>
    <scope>NUCLEOTIDE SEQUENCE [LARGE SCALE GENOMIC DNA]</scope>
    <source>
        <strain evidence="2 4">MFPA15A1205</strain>
    </source>
</reference>
<protein>
    <submittedName>
        <fullName evidence="1">PAAR domain-containing protein</fullName>
    </submittedName>
</protein>
<gene>
    <name evidence="1" type="ORF">CJF38_22220</name>
    <name evidence="2" type="ORF">PLUA15_460017</name>
</gene>
<name>A0AAX2HBA9_9PSED</name>
<evidence type="ECO:0000313" key="1">
    <source>
        <dbReference type="EMBL" id="OZY51958.1"/>
    </source>
</evidence>